<reference evidence="1" key="1">
    <citation type="journal article" date="2019" name="MBio">
        <title>Virus Genomes from Deep Sea Sediments Expand the Ocean Megavirome and Support Independent Origins of Viral Gigantism.</title>
        <authorList>
            <person name="Backstrom D."/>
            <person name="Yutin N."/>
            <person name="Jorgensen S.L."/>
            <person name="Dharamshi J."/>
            <person name="Homa F."/>
            <person name="Zaremba-Niedwiedzka K."/>
            <person name="Spang A."/>
            <person name="Wolf Y.I."/>
            <person name="Koonin E.V."/>
            <person name="Ettema T.J."/>
        </authorList>
    </citation>
    <scope>NUCLEOTIDE SEQUENCE</scope>
</reference>
<gene>
    <name evidence="1" type="ORF">LCPAC403_03990</name>
</gene>
<evidence type="ECO:0000313" key="1">
    <source>
        <dbReference type="EMBL" id="QBK93265.1"/>
    </source>
</evidence>
<protein>
    <submittedName>
        <fullName evidence="1">Thioredoxin-fold protein</fullName>
    </submittedName>
</protein>
<sequence>MMNGVTSVRADLVIITAEGCEGCRTIDSERDSIIREYSKNPDIKLVFIHERKDDIRQKVKSIYPSVSNLAHWTPFVILVSSTLIKGNLKYEIMNKGTNEYLHRKEGIDKFVDYQLKNNPIFAVRSSSTSRTITSVNRIYYKEGQDRSRNGNSDYSKDSSE</sequence>
<organism evidence="1">
    <name type="scientific">Pithovirus LCPAC403</name>
    <dbReference type="NCBI Taxonomy" id="2506596"/>
    <lineage>
        <taxon>Viruses</taxon>
        <taxon>Pithoviruses</taxon>
    </lineage>
</organism>
<name>A0A481ZCR5_9VIRU</name>
<accession>A0A481ZCR5</accession>
<dbReference type="EMBL" id="MK500592">
    <property type="protein sequence ID" value="QBK93265.1"/>
    <property type="molecule type" value="Genomic_DNA"/>
</dbReference>
<proteinExistence type="predicted"/>